<sequence>MTTLHTRPRRLRSSTRRRRRRPILARWDRSIEGLLYKRQAQIPRAGPEGPPLDLPRKLFPALADNSFTYLNSGGSGPPTRETIEAMRELDDLCSGPAYLEGVGLYAHQRDAYARARGAAARLLNTAPDDLALTTSSTHGMNLGTFSIDWREGDGILSARPEHPGCLVPLHEAAHRYGAEVRLLDPPITPEKIAAAITPKTRLVALSHVDWTTGEELALREICSLARERGVLTLVDGAQGAGNVPVDMQSLDPDMYAFTGHKWVLGPEGMGALYVRPGLFEEGLHSTNIGFMSLTDPAAFDAEGGYREKLHTGARRFESSTMSPALAAGFAAAAEAVEERGAEGFREIRRRADGLMDLLSGQPRVTIRSPRPAHSGLVAFEIEGVPRKRPRRNS</sequence>
<dbReference type="AlphaFoldDB" id="A0A6G8PUV1"/>
<dbReference type="InterPro" id="IPR015422">
    <property type="entry name" value="PyrdxlP-dep_Trfase_small"/>
</dbReference>
<dbReference type="Pfam" id="PF00266">
    <property type="entry name" value="Aminotran_5"/>
    <property type="match status" value="1"/>
</dbReference>
<dbReference type="PANTHER" id="PTHR43586:SF4">
    <property type="entry name" value="ISOPENICILLIN N EPIMERASE"/>
    <property type="match status" value="1"/>
</dbReference>
<proteinExistence type="predicted"/>
<name>A0A6G8PUV1_9ACTN</name>
<organism evidence="2 3">
    <name type="scientific">Rubrobacter marinus</name>
    <dbReference type="NCBI Taxonomy" id="2653852"/>
    <lineage>
        <taxon>Bacteria</taxon>
        <taxon>Bacillati</taxon>
        <taxon>Actinomycetota</taxon>
        <taxon>Rubrobacteria</taxon>
        <taxon>Rubrobacterales</taxon>
        <taxon>Rubrobacteraceae</taxon>
        <taxon>Rubrobacter</taxon>
    </lineage>
</organism>
<dbReference type="InterPro" id="IPR000192">
    <property type="entry name" value="Aminotrans_V_dom"/>
</dbReference>
<feature type="domain" description="Aminotransferase class V" evidence="1">
    <location>
        <begin position="69"/>
        <end position="384"/>
    </location>
</feature>
<dbReference type="GO" id="GO:0008483">
    <property type="term" value="F:transaminase activity"/>
    <property type="evidence" value="ECO:0007669"/>
    <property type="project" value="UniProtKB-KW"/>
</dbReference>
<dbReference type="InterPro" id="IPR015424">
    <property type="entry name" value="PyrdxlP-dep_Trfase"/>
</dbReference>
<dbReference type="EMBL" id="CP045121">
    <property type="protein sequence ID" value="QIN77961.1"/>
    <property type="molecule type" value="Genomic_DNA"/>
</dbReference>
<reference evidence="2 3" key="1">
    <citation type="submission" date="2019-10" db="EMBL/GenBank/DDBJ databases">
        <title>Rubrobacter sp nov SCSIO 52915 isolated from a deep-sea sediment in the South China Sea.</title>
        <authorList>
            <person name="Chen R.W."/>
        </authorList>
    </citation>
    <scope>NUCLEOTIDE SEQUENCE [LARGE SCALE GENOMIC DNA]</scope>
    <source>
        <strain evidence="2 3">SCSIO 52915</strain>
    </source>
</reference>
<evidence type="ECO:0000259" key="1">
    <source>
        <dbReference type="Pfam" id="PF00266"/>
    </source>
</evidence>
<dbReference type="KEGG" id="rmar:GBA65_04870"/>
<protein>
    <submittedName>
        <fullName evidence="2">Aminotransferase class V-fold PLP-dependent enzyme</fullName>
    </submittedName>
</protein>
<dbReference type="Gene3D" id="3.90.1150.10">
    <property type="entry name" value="Aspartate Aminotransferase, domain 1"/>
    <property type="match status" value="1"/>
</dbReference>
<gene>
    <name evidence="2" type="ORF">GBA65_04870</name>
</gene>
<keyword evidence="2" id="KW-0808">Transferase</keyword>
<dbReference type="Gene3D" id="3.40.640.10">
    <property type="entry name" value="Type I PLP-dependent aspartate aminotransferase-like (Major domain)"/>
    <property type="match status" value="1"/>
</dbReference>
<dbReference type="SUPFAM" id="SSF53383">
    <property type="entry name" value="PLP-dependent transferases"/>
    <property type="match status" value="1"/>
</dbReference>
<keyword evidence="3" id="KW-1185">Reference proteome</keyword>
<accession>A0A6G8PUV1</accession>
<keyword evidence="2" id="KW-0032">Aminotransferase</keyword>
<dbReference type="InterPro" id="IPR015421">
    <property type="entry name" value="PyrdxlP-dep_Trfase_major"/>
</dbReference>
<evidence type="ECO:0000313" key="2">
    <source>
        <dbReference type="EMBL" id="QIN77961.1"/>
    </source>
</evidence>
<dbReference type="Proteomes" id="UP000502706">
    <property type="component" value="Chromosome"/>
</dbReference>
<evidence type="ECO:0000313" key="3">
    <source>
        <dbReference type="Proteomes" id="UP000502706"/>
    </source>
</evidence>
<dbReference type="PANTHER" id="PTHR43586">
    <property type="entry name" value="CYSTEINE DESULFURASE"/>
    <property type="match status" value="1"/>
</dbReference>